<feature type="compositionally biased region" description="Polar residues" evidence="1">
    <location>
        <begin position="799"/>
        <end position="813"/>
    </location>
</feature>
<accession>A0A0L7RG17</accession>
<gene>
    <name evidence="2" type="ORF">WH47_07518</name>
</gene>
<sequence length="1717" mass="195628">MNPTWTSFPFAKLNREDSTHNEASWPETYVLEEILRVNESTKRRNRSSKEKPRNDTEISPKSYAKTSTNENDRFNEGFKDQTHETHVQVTSRSVSCLQRRNVSSSFTVTNVHSKTTLNRTDLGHESFSEGKNSSGKVHSERSPIKRNEEEKKFSGVVEVDDKSENLIEPSSQRRRVKSPSKQEESQVLRNGGQNMRNIEEIAIGDSLFSCPVELVEIYLNEKGRSGRNDLDKESVEVNRGSGSLRTFPEEDEQYKLVSKENSFPMRGMNWFKEEVEHLKEFNERKSTKNGDSSVAECAYSSRYNESTKGALERKEKEDIAVIEKENRREKQEIINSITFYRSNDNKKNEDFRANESTYSSKLNNTTNNTEDLGKLKTVENVLPLVDKENRRKNCESSDTFDSHKLNTSDGKISKITLKSDESNFPENSKSDSSAKYMTTDFNERKLNAEVKTLNAQSTNGSKMMMVSEKPENQNKVRAIGDDKIGSRVDNVQSSTIIDGSNKKQDSEDLCKDIATMEIEVNENTGKTQNINTCNVLTKIHERLTCDWQRMERLRMKLQCNILPDATNWTMMLQLLDKTVARCKSYIHGSRDSRKAETAVTKLLSKDIVDLVRIVNKNRLILEDQERRVDQMQLESLRGQNASKKRGILNEITMTSNYWTNEISCSIETISSLVKNVITDNEEKENVREEKSPRKNKTIQRRVTNTVSNDAKQRSGMVRSKNPKVNLVKRESTVETQMSIVSNSVDPLAKCRSRISTKPLCSSRNAEKEKRQDDGLNSVIEKKMAENSRHSEKVKPGKKITTSTIFNQQKQFVSRQKHRNFGNQQPVWRPGGSVRIPSSSSATTLTQKSRPSTHTRETAKEEKHGRATNNWKKRPSTEVHSTKETVSSLDIDPPWNHKMADKRSNASLKIAPKVKSPRCRVSSRSYNKDTSLCDVIDREVSKESRVLRALEKIVKGTPENAEEKIDRNLIRCYEMQDETSPVSFRQPALVEEEMKINEEEPTRDIDCNQFKKNLINIDEVIENFSEKSSAPVVSKNFVPFPVTNDKIEESAGTGGNLEDFQAKNRSDFASVTSASCTMNFNTSSSDCISKEEDFRHCETSFNSVSSSIVSRQEERNEESKENDVSRACSLNCNEKQGKFDAKNLKSLSISKEEKTKVNFHALSLSMLKEFLCEQGIDVDLVNKAEKYLKDKQKSRKYLKKKSTSFADVPSNVDNKQQLEKNTKNEYSWKKKTERNAEKPEENSANFRDSNKISLQSAPKMKDIATCTVRNRNDISFLSKCLQTIPEDDSSTTKLRATETQTEMEEEKYLANERCKMDLKNERRNMSSMTVSLPVCNHSMETVRIPRVSKSAATDFNQETSDCSEKNSSENFCKNSNDLPSKTNLQTNSNNFSSKDNFHGNSSDIPLTSQINSTKNDDNEDDKNKHEERDESSLNHEEDDQINESSYDESNLSTATNFSSSCFISSERGVDENEAKEENESPVKVIPSEISAAFQVGAIKDRNLHRAIEIYERTMRSKLKKSEKETKRKRRRSKIAKISRKLKNWPESNSSIKIVVKKKNNDKRGIVEHFKVLRQAEIRSSFGKTSFDLCNNSKEETSESVETSSTTIISSETNFGNIQVEIPIRSSSSVVLKEAISLVEFLVKKTEDVKFEGTECVRKIGSGNTRLGFCENTNANVEKVKKEFSLLSRKNLLSLLYGILCSVVFWCLQFTITCDVVSS</sequence>
<feature type="region of interest" description="Disordered" evidence="1">
    <location>
        <begin position="681"/>
        <end position="708"/>
    </location>
</feature>
<feature type="compositionally biased region" description="Polar residues" evidence="1">
    <location>
        <begin position="1367"/>
        <end position="1412"/>
    </location>
</feature>
<feature type="region of interest" description="Disordered" evidence="1">
    <location>
        <begin position="117"/>
        <end position="192"/>
    </location>
</feature>
<feature type="compositionally biased region" description="Basic and acidic residues" evidence="1">
    <location>
        <begin position="764"/>
        <end position="794"/>
    </location>
</feature>
<feature type="compositionally biased region" description="Polar residues" evidence="1">
    <location>
        <begin position="835"/>
        <end position="851"/>
    </location>
</feature>
<feature type="compositionally biased region" description="Basic and acidic residues" evidence="1">
    <location>
        <begin position="137"/>
        <end position="165"/>
    </location>
</feature>
<feature type="region of interest" description="Disordered" evidence="1">
    <location>
        <begin position="761"/>
        <end position="902"/>
    </location>
</feature>
<feature type="compositionally biased region" description="Basic and acidic residues" evidence="1">
    <location>
        <begin position="853"/>
        <end position="864"/>
    </location>
</feature>
<feature type="region of interest" description="Disordered" evidence="1">
    <location>
        <begin position="1198"/>
        <end position="1253"/>
    </location>
</feature>
<feature type="compositionally biased region" description="Polar residues" evidence="1">
    <location>
        <begin position="1441"/>
        <end position="1452"/>
    </location>
</feature>
<reference evidence="2 3" key="1">
    <citation type="submission" date="2015-07" db="EMBL/GenBank/DDBJ databases">
        <title>The genome of Habropoda laboriosa.</title>
        <authorList>
            <person name="Pan H."/>
            <person name="Kapheim K."/>
        </authorList>
    </citation>
    <scope>NUCLEOTIDE SEQUENCE [LARGE SCALE GENOMIC DNA]</scope>
    <source>
        <strain evidence="2">0110345459</strain>
    </source>
</reference>
<feature type="compositionally biased region" description="Basic and acidic residues" evidence="1">
    <location>
        <begin position="70"/>
        <end position="86"/>
    </location>
</feature>
<feature type="compositionally biased region" description="Basic and acidic residues" evidence="1">
    <location>
        <begin position="1215"/>
        <end position="1240"/>
    </location>
</feature>
<feature type="compositionally biased region" description="Polar residues" evidence="1">
    <location>
        <begin position="1241"/>
        <end position="1253"/>
    </location>
</feature>
<feature type="compositionally biased region" description="Basic and acidic residues" evidence="1">
    <location>
        <begin position="37"/>
        <end position="58"/>
    </location>
</feature>
<name>A0A0L7RG17_9HYME</name>
<feature type="region of interest" description="Disordered" evidence="1">
    <location>
        <begin position="37"/>
        <end position="94"/>
    </location>
</feature>
<feature type="region of interest" description="Disordered" evidence="1">
    <location>
        <begin position="1354"/>
        <end position="1452"/>
    </location>
</feature>
<feature type="compositionally biased region" description="Basic and acidic residues" evidence="1">
    <location>
        <begin position="683"/>
        <end position="692"/>
    </location>
</feature>
<feature type="compositionally biased region" description="Basic and acidic residues" evidence="1">
    <location>
        <begin position="1420"/>
        <end position="1434"/>
    </location>
</feature>
<evidence type="ECO:0000313" key="3">
    <source>
        <dbReference type="Proteomes" id="UP000053825"/>
    </source>
</evidence>
<organism evidence="2 3">
    <name type="scientific">Habropoda laboriosa</name>
    <dbReference type="NCBI Taxonomy" id="597456"/>
    <lineage>
        <taxon>Eukaryota</taxon>
        <taxon>Metazoa</taxon>
        <taxon>Ecdysozoa</taxon>
        <taxon>Arthropoda</taxon>
        <taxon>Hexapoda</taxon>
        <taxon>Insecta</taxon>
        <taxon>Pterygota</taxon>
        <taxon>Neoptera</taxon>
        <taxon>Endopterygota</taxon>
        <taxon>Hymenoptera</taxon>
        <taxon>Apocrita</taxon>
        <taxon>Aculeata</taxon>
        <taxon>Apoidea</taxon>
        <taxon>Anthophila</taxon>
        <taxon>Apidae</taxon>
        <taxon>Habropoda</taxon>
    </lineage>
</organism>
<dbReference type="Proteomes" id="UP000053825">
    <property type="component" value="Unassembled WGS sequence"/>
</dbReference>
<evidence type="ECO:0000256" key="1">
    <source>
        <dbReference type="SAM" id="MobiDB-lite"/>
    </source>
</evidence>
<dbReference type="EMBL" id="KQ414599">
    <property type="protein sequence ID" value="KOC69778.1"/>
    <property type="molecule type" value="Genomic_DNA"/>
</dbReference>
<protein>
    <submittedName>
        <fullName evidence="2">Uncharacterized protein</fullName>
    </submittedName>
</protein>
<evidence type="ECO:0000313" key="2">
    <source>
        <dbReference type="EMBL" id="KOC69778.1"/>
    </source>
</evidence>
<keyword evidence="3" id="KW-1185">Reference proteome</keyword>
<proteinExistence type="predicted"/>